<protein>
    <submittedName>
        <fullName evidence="6">Fe-S-cluster-containing dehydrogenase component</fullName>
    </submittedName>
</protein>
<dbReference type="AlphaFoldDB" id="A0A1M7SZ26"/>
<evidence type="ECO:0000259" key="5">
    <source>
        <dbReference type="PROSITE" id="PS51379"/>
    </source>
</evidence>
<dbReference type="Gene3D" id="3.30.70.20">
    <property type="match status" value="2"/>
</dbReference>
<keyword evidence="7" id="KW-1185">Reference proteome</keyword>
<evidence type="ECO:0000256" key="4">
    <source>
        <dbReference type="ARBA" id="ARBA00023014"/>
    </source>
</evidence>
<dbReference type="PANTHER" id="PTHR43177:SF3">
    <property type="entry name" value="PROTEIN NRFC HOMOLOG"/>
    <property type="match status" value="1"/>
</dbReference>
<name>A0A1M7SZ26_9FIRM</name>
<dbReference type="InterPro" id="IPR050954">
    <property type="entry name" value="ET_IronSulfur_Cluster-Binding"/>
</dbReference>
<dbReference type="InterPro" id="IPR017896">
    <property type="entry name" value="4Fe4S_Fe-S-bd"/>
</dbReference>
<dbReference type="Pfam" id="PF12797">
    <property type="entry name" value="Fer4_2"/>
    <property type="match status" value="1"/>
</dbReference>
<dbReference type="GO" id="GO:0046872">
    <property type="term" value="F:metal ion binding"/>
    <property type="evidence" value="ECO:0007669"/>
    <property type="project" value="UniProtKB-KW"/>
</dbReference>
<feature type="domain" description="4Fe-4S ferredoxin-type" evidence="5">
    <location>
        <begin position="49"/>
        <end position="80"/>
    </location>
</feature>
<keyword evidence="4" id="KW-0411">Iron-sulfur</keyword>
<dbReference type="InterPro" id="IPR017900">
    <property type="entry name" value="4Fe4S_Fe_S_CS"/>
</dbReference>
<feature type="domain" description="4Fe-4S ferredoxin-type" evidence="5">
    <location>
        <begin position="3"/>
        <end position="33"/>
    </location>
</feature>
<dbReference type="Pfam" id="PF13247">
    <property type="entry name" value="Fer4_11"/>
    <property type="match status" value="1"/>
</dbReference>
<gene>
    <name evidence="6" type="ORF">SAMN02745215_01331</name>
</gene>
<dbReference type="RefSeq" id="WP_072771873.1">
    <property type="nucleotide sequence ID" value="NZ_FRDN01000005.1"/>
</dbReference>
<evidence type="ECO:0000313" key="6">
    <source>
        <dbReference type="EMBL" id="SHN63720.1"/>
    </source>
</evidence>
<dbReference type="STRING" id="1121395.SAMN02745215_01331"/>
<evidence type="ECO:0000256" key="1">
    <source>
        <dbReference type="ARBA" id="ARBA00022485"/>
    </source>
</evidence>
<organism evidence="6 7">
    <name type="scientific">Desulfitobacterium chlororespirans DSM 11544</name>
    <dbReference type="NCBI Taxonomy" id="1121395"/>
    <lineage>
        <taxon>Bacteria</taxon>
        <taxon>Bacillati</taxon>
        <taxon>Bacillota</taxon>
        <taxon>Clostridia</taxon>
        <taxon>Eubacteriales</taxon>
        <taxon>Desulfitobacteriaceae</taxon>
        <taxon>Desulfitobacterium</taxon>
    </lineage>
</organism>
<sequence length="191" mass="21261">MQKTLVVDLDRCIGCKSCEVACKQENGVTLGSYWNKVKQIGPRGKYPDLQMHFLPVMCQQCSSPECVKVCPTGASYINEENIVLVDKEKCIGCRYCIMACPYEARTFNEEQKVVEKCTLCVHLLAIGEKPACVKNCVGSARFFGDLDDPDSDVTKALKKAGSDSVHSMPDVGNHPTSRYIMHRKTAIWKES</sequence>
<evidence type="ECO:0000256" key="2">
    <source>
        <dbReference type="ARBA" id="ARBA00022723"/>
    </source>
</evidence>
<evidence type="ECO:0000256" key="3">
    <source>
        <dbReference type="ARBA" id="ARBA00023004"/>
    </source>
</evidence>
<dbReference type="CDD" id="cd10551">
    <property type="entry name" value="PsrB"/>
    <property type="match status" value="1"/>
</dbReference>
<proteinExistence type="predicted"/>
<reference evidence="7" key="1">
    <citation type="submission" date="2016-12" db="EMBL/GenBank/DDBJ databases">
        <authorList>
            <person name="Varghese N."/>
            <person name="Submissions S."/>
        </authorList>
    </citation>
    <scope>NUCLEOTIDE SEQUENCE [LARGE SCALE GENOMIC DNA]</scope>
    <source>
        <strain evidence="7">DSM 11544</strain>
    </source>
</reference>
<dbReference type="Proteomes" id="UP000184010">
    <property type="component" value="Unassembled WGS sequence"/>
</dbReference>
<dbReference type="PANTHER" id="PTHR43177">
    <property type="entry name" value="PROTEIN NRFC"/>
    <property type="match status" value="1"/>
</dbReference>
<evidence type="ECO:0000313" key="7">
    <source>
        <dbReference type="Proteomes" id="UP000184010"/>
    </source>
</evidence>
<feature type="domain" description="4Fe-4S ferredoxin-type" evidence="5">
    <location>
        <begin position="81"/>
        <end position="110"/>
    </location>
</feature>
<dbReference type="EMBL" id="FRDN01000005">
    <property type="protein sequence ID" value="SHN63720.1"/>
    <property type="molecule type" value="Genomic_DNA"/>
</dbReference>
<dbReference type="PROSITE" id="PS51379">
    <property type="entry name" value="4FE4S_FER_2"/>
    <property type="match status" value="3"/>
</dbReference>
<keyword evidence="1" id="KW-0004">4Fe-4S</keyword>
<accession>A0A1M7SZ26</accession>
<keyword evidence="2" id="KW-0479">Metal-binding</keyword>
<dbReference type="SUPFAM" id="SSF54862">
    <property type="entry name" value="4Fe-4S ferredoxins"/>
    <property type="match status" value="1"/>
</dbReference>
<dbReference type="PROSITE" id="PS00198">
    <property type="entry name" value="4FE4S_FER_1"/>
    <property type="match status" value="1"/>
</dbReference>
<keyword evidence="3" id="KW-0408">Iron</keyword>
<dbReference type="GO" id="GO:0051539">
    <property type="term" value="F:4 iron, 4 sulfur cluster binding"/>
    <property type="evidence" value="ECO:0007669"/>
    <property type="project" value="UniProtKB-KW"/>
</dbReference>